<dbReference type="GO" id="GO:0005886">
    <property type="term" value="C:plasma membrane"/>
    <property type="evidence" value="ECO:0007669"/>
    <property type="project" value="UniProtKB-SubCell"/>
</dbReference>
<comment type="similarity">
    <text evidence="7">Belongs to the binding-protein-dependent transport system permease family.</text>
</comment>
<keyword evidence="6 7" id="KW-0472">Membrane</keyword>
<gene>
    <name evidence="9" type="ORF">MJA45_14395</name>
</gene>
<evidence type="ECO:0000259" key="8">
    <source>
        <dbReference type="PROSITE" id="PS50928"/>
    </source>
</evidence>
<dbReference type="Pfam" id="PF00528">
    <property type="entry name" value="BPD_transp_1"/>
    <property type="match status" value="1"/>
</dbReference>
<accession>A0AA96L853</accession>
<dbReference type="EMBL" id="CP130318">
    <property type="protein sequence ID" value="WNQ08844.1"/>
    <property type="molecule type" value="Genomic_DNA"/>
</dbReference>
<evidence type="ECO:0000256" key="7">
    <source>
        <dbReference type="RuleBase" id="RU363032"/>
    </source>
</evidence>
<protein>
    <submittedName>
        <fullName evidence="9">Carbohydrate ABC transporter permease</fullName>
    </submittedName>
</protein>
<name>A0AA96L853_9BACL</name>
<keyword evidence="10" id="KW-1185">Reference proteome</keyword>
<proteinExistence type="inferred from homology"/>
<keyword evidence="2 7" id="KW-0813">Transport</keyword>
<dbReference type="CDD" id="cd06261">
    <property type="entry name" value="TM_PBP2"/>
    <property type="match status" value="1"/>
</dbReference>
<feature type="domain" description="ABC transmembrane type-1" evidence="8">
    <location>
        <begin position="73"/>
        <end position="276"/>
    </location>
</feature>
<evidence type="ECO:0000256" key="3">
    <source>
        <dbReference type="ARBA" id="ARBA00022475"/>
    </source>
</evidence>
<evidence type="ECO:0000256" key="6">
    <source>
        <dbReference type="ARBA" id="ARBA00023136"/>
    </source>
</evidence>
<organism evidence="9 10">
    <name type="scientific">Paenibacillus aurantius</name>
    <dbReference type="NCBI Taxonomy" id="2918900"/>
    <lineage>
        <taxon>Bacteria</taxon>
        <taxon>Bacillati</taxon>
        <taxon>Bacillota</taxon>
        <taxon>Bacilli</taxon>
        <taxon>Bacillales</taxon>
        <taxon>Paenibacillaceae</taxon>
        <taxon>Paenibacillus</taxon>
    </lineage>
</organism>
<feature type="transmembrane region" description="Helical" evidence="7">
    <location>
        <begin position="73"/>
        <end position="96"/>
    </location>
</feature>
<feature type="transmembrane region" description="Helical" evidence="7">
    <location>
        <begin position="12"/>
        <end position="34"/>
    </location>
</feature>
<dbReference type="AlphaFoldDB" id="A0AA96L853"/>
<dbReference type="PROSITE" id="PS50928">
    <property type="entry name" value="ABC_TM1"/>
    <property type="match status" value="1"/>
</dbReference>
<evidence type="ECO:0000256" key="2">
    <source>
        <dbReference type="ARBA" id="ARBA00022448"/>
    </source>
</evidence>
<evidence type="ECO:0000256" key="5">
    <source>
        <dbReference type="ARBA" id="ARBA00022989"/>
    </source>
</evidence>
<evidence type="ECO:0000313" key="10">
    <source>
        <dbReference type="Proteomes" id="UP001305702"/>
    </source>
</evidence>
<dbReference type="PANTHER" id="PTHR43744:SF9">
    <property type="entry name" value="POLYGALACTURONAN_RHAMNOGALACTURONAN TRANSPORT SYSTEM PERMEASE PROTEIN YTCP"/>
    <property type="match status" value="1"/>
</dbReference>
<dbReference type="GO" id="GO:0055085">
    <property type="term" value="P:transmembrane transport"/>
    <property type="evidence" value="ECO:0007669"/>
    <property type="project" value="InterPro"/>
</dbReference>
<evidence type="ECO:0000256" key="4">
    <source>
        <dbReference type="ARBA" id="ARBA00022692"/>
    </source>
</evidence>
<feature type="transmembrane region" description="Helical" evidence="7">
    <location>
        <begin position="259"/>
        <end position="276"/>
    </location>
</feature>
<feature type="transmembrane region" description="Helical" evidence="7">
    <location>
        <begin position="181"/>
        <end position="202"/>
    </location>
</feature>
<dbReference type="SUPFAM" id="SSF161098">
    <property type="entry name" value="MetI-like"/>
    <property type="match status" value="1"/>
</dbReference>
<feature type="transmembrane region" description="Helical" evidence="7">
    <location>
        <begin position="222"/>
        <end position="239"/>
    </location>
</feature>
<dbReference type="KEGG" id="paun:MJA45_14395"/>
<dbReference type="InterPro" id="IPR035906">
    <property type="entry name" value="MetI-like_sf"/>
</dbReference>
<evidence type="ECO:0000313" key="9">
    <source>
        <dbReference type="EMBL" id="WNQ08844.1"/>
    </source>
</evidence>
<keyword evidence="4 7" id="KW-0812">Transmembrane</keyword>
<feature type="transmembrane region" description="Helical" evidence="7">
    <location>
        <begin position="139"/>
        <end position="160"/>
    </location>
</feature>
<dbReference type="InterPro" id="IPR000515">
    <property type="entry name" value="MetI-like"/>
</dbReference>
<dbReference type="RefSeq" id="WP_315602611.1">
    <property type="nucleotide sequence ID" value="NZ_CP130318.1"/>
</dbReference>
<reference evidence="9 10" key="1">
    <citation type="submission" date="2022-02" db="EMBL/GenBank/DDBJ databases">
        <title>Paenibacillus sp. MBLB1776 Whole Genome Shotgun Sequencing.</title>
        <authorList>
            <person name="Hwang C.Y."/>
            <person name="Cho E.-S."/>
            <person name="Seo M.-J."/>
        </authorList>
    </citation>
    <scope>NUCLEOTIDE SEQUENCE [LARGE SCALE GENOMIC DNA]</scope>
    <source>
        <strain evidence="9 10">MBLB1776</strain>
    </source>
</reference>
<keyword evidence="5 7" id="KW-1133">Transmembrane helix</keyword>
<evidence type="ECO:0000256" key="1">
    <source>
        <dbReference type="ARBA" id="ARBA00004651"/>
    </source>
</evidence>
<dbReference type="PANTHER" id="PTHR43744">
    <property type="entry name" value="ABC TRANSPORTER PERMEASE PROTEIN MG189-RELATED-RELATED"/>
    <property type="match status" value="1"/>
</dbReference>
<comment type="subcellular location">
    <subcellularLocation>
        <location evidence="1 7">Cell membrane</location>
        <topology evidence="1 7">Multi-pass membrane protein</topology>
    </subcellularLocation>
</comment>
<sequence>MYKPSLGDRLFDILNTLIMLLLFVVMVFPFLHLINYSLSDATKVSGKFLLLPRSPTFESYITMFKNPNLLHSIYISIARSVLGTALMIFITSMAGYVISRDDLIGIRLFRRFFVLTLYYSVGLIPSYLLVQKLGLTNTFWVYIVPGAVSVFNMILFKTYVESLPKELEEAALIDGASDLYLFFRIIFPLSTPVVAAISLFSAIGQWNAFIDTQYYNAMNPDLFPLSYVLYIALQSINSIEQFQMDKEAMHFVTPESLKMAMTVITVFPIMVVYPFLQKYFMKGMLIGSIKG</sequence>
<dbReference type="Proteomes" id="UP001305702">
    <property type="component" value="Chromosome"/>
</dbReference>
<keyword evidence="3" id="KW-1003">Cell membrane</keyword>
<feature type="transmembrane region" description="Helical" evidence="7">
    <location>
        <begin position="108"/>
        <end position="127"/>
    </location>
</feature>
<dbReference type="Gene3D" id="1.10.3720.10">
    <property type="entry name" value="MetI-like"/>
    <property type="match status" value="1"/>
</dbReference>